<dbReference type="EMBL" id="JAYMYR010000007">
    <property type="protein sequence ID" value="KAK7352332.1"/>
    <property type="molecule type" value="Genomic_DNA"/>
</dbReference>
<evidence type="ECO:0000313" key="2">
    <source>
        <dbReference type="Proteomes" id="UP001374584"/>
    </source>
</evidence>
<gene>
    <name evidence="1" type="ORF">VNO80_17752</name>
</gene>
<accession>A0AAN9MDA4</accession>
<keyword evidence="2" id="KW-1185">Reference proteome</keyword>
<comment type="caution">
    <text evidence="1">The sequence shown here is derived from an EMBL/GenBank/DDBJ whole genome shotgun (WGS) entry which is preliminary data.</text>
</comment>
<organism evidence="1 2">
    <name type="scientific">Phaseolus coccineus</name>
    <name type="common">Scarlet runner bean</name>
    <name type="synonym">Phaseolus multiflorus</name>
    <dbReference type="NCBI Taxonomy" id="3886"/>
    <lineage>
        <taxon>Eukaryota</taxon>
        <taxon>Viridiplantae</taxon>
        <taxon>Streptophyta</taxon>
        <taxon>Embryophyta</taxon>
        <taxon>Tracheophyta</taxon>
        <taxon>Spermatophyta</taxon>
        <taxon>Magnoliopsida</taxon>
        <taxon>eudicotyledons</taxon>
        <taxon>Gunneridae</taxon>
        <taxon>Pentapetalae</taxon>
        <taxon>rosids</taxon>
        <taxon>fabids</taxon>
        <taxon>Fabales</taxon>
        <taxon>Fabaceae</taxon>
        <taxon>Papilionoideae</taxon>
        <taxon>50 kb inversion clade</taxon>
        <taxon>NPAAA clade</taxon>
        <taxon>indigoferoid/millettioid clade</taxon>
        <taxon>Phaseoleae</taxon>
        <taxon>Phaseolus</taxon>
    </lineage>
</organism>
<reference evidence="1 2" key="1">
    <citation type="submission" date="2024-01" db="EMBL/GenBank/DDBJ databases">
        <title>The genomes of 5 underutilized Papilionoideae crops provide insights into root nodulation and disease resistanc.</title>
        <authorList>
            <person name="Jiang F."/>
        </authorList>
    </citation>
    <scope>NUCLEOTIDE SEQUENCE [LARGE SCALE GENOMIC DNA]</scope>
    <source>
        <strain evidence="1">JINMINGXINNONG_FW02</strain>
        <tissue evidence="1">Leaves</tissue>
    </source>
</reference>
<dbReference type="AlphaFoldDB" id="A0AAN9MDA4"/>
<name>A0AAN9MDA4_PHACN</name>
<evidence type="ECO:0000313" key="1">
    <source>
        <dbReference type="EMBL" id="KAK7352332.1"/>
    </source>
</evidence>
<proteinExistence type="predicted"/>
<protein>
    <submittedName>
        <fullName evidence="1">Uncharacterized protein</fullName>
    </submittedName>
</protein>
<dbReference type="Proteomes" id="UP001374584">
    <property type="component" value="Unassembled WGS sequence"/>
</dbReference>
<sequence length="142" mass="16431">MTAKILLLLDLDLDLDLCSLVIKLQHLLYPLWSRILVSECGDWKETKMLQYGGKIFGKECGRDSLNKWFEVDRKTRKVQTIYFGWIGGGNSSKYATQVTMVKPNRSEEDPRGGYTVRSAYIVLFIQKLCQIRHENGVIRRSE</sequence>